<evidence type="ECO:0000313" key="7">
    <source>
        <dbReference type="EMBL" id="PWH07853.1"/>
    </source>
</evidence>
<feature type="binding site" evidence="5">
    <location>
        <position position="82"/>
    </location>
    <ligand>
        <name>substrate</name>
    </ligand>
</feature>
<feature type="region of interest" description="Disordered" evidence="6">
    <location>
        <begin position="1"/>
        <end position="33"/>
    </location>
</feature>
<dbReference type="InterPro" id="IPR018520">
    <property type="entry name" value="UPP_synth-like_CS"/>
</dbReference>
<dbReference type="InterPro" id="IPR036424">
    <property type="entry name" value="UPP_synth-like_sf"/>
</dbReference>
<comment type="subunit">
    <text evidence="5">Homodimer.</text>
</comment>
<feature type="binding site" evidence="5">
    <location>
        <position position="70"/>
    </location>
    <ligand>
        <name>substrate</name>
    </ligand>
</feature>
<dbReference type="HAMAP" id="MF_01139">
    <property type="entry name" value="ISPT"/>
    <property type="match status" value="1"/>
</dbReference>
<evidence type="ECO:0000313" key="8">
    <source>
        <dbReference type="Proteomes" id="UP000245590"/>
    </source>
</evidence>
<feature type="binding site" evidence="5">
    <location>
        <begin position="110"/>
        <end position="112"/>
    </location>
    <ligand>
        <name>substrate</name>
    </ligand>
</feature>
<dbReference type="EC" id="2.5.1.-" evidence="5"/>
<evidence type="ECO:0000256" key="1">
    <source>
        <dbReference type="ARBA" id="ARBA00022679"/>
    </source>
</evidence>
<comment type="function">
    <text evidence="5">Catalyzes the condensation of isopentenyl diphosphate (IPP) with allylic pyrophosphates generating different type of terpenoids.</text>
</comment>
<organism evidence="7 8">
    <name type="scientific">Brachybacterium endophyticum</name>
    <dbReference type="NCBI Taxonomy" id="2182385"/>
    <lineage>
        <taxon>Bacteria</taxon>
        <taxon>Bacillati</taxon>
        <taxon>Actinomycetota</taxon>
        <taxon>Actinomycetes</taxon>
        <taxon>Micrococcales</taxon>
        <taxon>Dermabacteraceae</taxon>
        <taxon>Brachybacterium</taxon>
    </lineage>
</organism>
<feature type="active site" evidence="5">
    <location>
        <position position="65"/>
    </location>
</feature>
<dbReference type="AlphaFoldDB" id="A0A2U2RPQ6"/>
<comment type="cofactor">
    <cofactor evidence="5">
        <name>Mg(2+)</name>
        <dbReference type="ChEBI" id="CHEBI:18420"/>
    </cofactor>
    <text evidence="5">Binds 2 magnesium ions per subunit.</text>
</comment>
<comment type="caution">
    <text evidence="7">The sequence shown here is derived from an EMBL/GenBank/DDBJ whole genome shotgun (WGS) entry which is preliminary data.</text>
</comment>
<dbReference type="Proteomes" id="UP000245590">
    <property type="component" value="Unassembled WGS sequence"/>
</dbReference>
<comment type="caution">
    <text evidence="5">Lacks conserved residue(s) required for the propagation of feature annotation.</text>
</comment>
<protein>
    <recommendedName>
        <fullName evidence="5">Isoprenyl transferase</fullName>
        <ecNumber evidence="5">2.5.1.-</ecNumber>
    </recommendedName>
</protein>
<dbReference type="Pfam" id="PF01255">
    <property type="entry name" value="Prenyltransf"/>
    <property type="match status" value="1"/>
</dbReference>
<feature type="active site" description="Proton acceptor" evidence="5">
    <location>
        <position position="113"/>
    </location>
</feature>
<feature type="binding site" evidence="5">
    <location>
        <begin position="66"/>
        <end position="69"/>
    </location>
    <ligand>
        <name>substrate</name>
    </ligand>
</feature>
<reference evidence="7 8" key="1">
    <citation type="submission" date="2018-05" db="EMBL/GenBank/DDBJ databases">
        <title>Brachybacterium sp. M1HQ-2T, whole genome shotgun sequence.</title>
        <authorList>
            <person name="Tuo L."/>
        </authorList>
    </citation>
    <scope>NUCLEOTIDE SEQUENCE [LARGE SCALE GENOMIC DNA]</scope>
    <source>
        <strain evidence="7 8">M1HQ-2</strain>
    </source>
</reference>
<dbReference type="PANTHER" id="PTHR10291">
    <property type="entry name" value="DEHYDRODOLICHYL DIPHOSPHATE SYNTHASE FAMILY MEMBER"/>
    <property type="match status" value="1"/>
</dbReference>
<dbReference type="PANTHER" id="PTHR10291:SF43">
    <property type="entry name" value="DEHYDRODOLICHYL DIPHOSPHATE SYNTHASE COMPLEX SUBUNIT DHDDS"/>
    <property type="match status" value="1"/>
</dbReference>
<feature type="binding site" evidence="5">
    <location>
        <position position="252"/>
    </location>
    <ligand>
        <name>Mg(2+)</name>
        <dbReference type="ChEBI" id="CHEBI:18420"/>
    </ligand>
</feature>
<keyword evidence="1 5" id="KW-0808">Transferase</keyword>
<feature type="binding site" evidence="5">
    <location>
        <position position="116"/>
    </location>
    <ligand>
        <name>substrate</name>
    </ligand>
</feature>
<dbReference type="GO" id="GO:0033850">
    <property type="term" value="F:Z-farnesyl diphosphate synthase activity"/>
    <property type="evidence" value="ECO:0007669"/>
    <property type="project" value="TreeGrafter"/>
</dbReference>
<keyword evidence="3 5" id="KW-0460">Magnesium</keyword>
<gene>
    <name evidence="7" type="ORF">DEO23_04405</name>
</gene>
<dbReference type="PROSITE" id="PS01066">
    <property type="entry name" value="UPP_SYNTHASE"/>
    <property type="match status" value="1"/>
</dbReference>
<dbReference type="Gene3D" id="3.40.1180.10">
    <property type="entry name" value="Decaprenyl diphosphate synthase-like"/>
    <property type="match status" value="1"/>
</dbReference>
<keyword evidence="8" id="KW-1185">Reference proteome</keyword>
<dbReference type="GO" id="GO:0005886">
    <property type="term" value="C:plasma membrane"/>
    <property type="evidence" value="ECO:0007669"/>
    <property type="project" value="TreeGrafter"/>
</dbReference>
<dbReference type="EMBL" id="QFKX01000001">
    <property type="protein sequence ID" value="PWH07853.1"/>
    <property type="molecule type" value="Genomic_DNA"/>
</dbReference>
<evidence type="ECO:0000256" key="4">
    <source>
        <dbReference type="ARBA" id="ARBA00038453"/>
    </source>
</evidence>
<sequence length="284" mass="32104">MRRPPGAQALFRSATEPRRRAEGTQSSEEGQPVDDDGVLYRVYAKRLVKELEAYQLPQHLGVIVDGNRRWAKASGITTAEGHRQGGEKITEFLTWCEELGIPLVTVWMLSTDNLRRGPEELALLFEIIAETVESIAGAGYTVRLAGSVESLPEATRERVRHVQERSRPSKSLTVNVAIGYGGREEIVDAVRELVRDLGAEGRTPDEIAEAISMEGIGEHLYTRGQPDPDLIIRSSGEQRLSGFLMWQSAHSEFWFCETYWPCFRRVDLLRALRDYCQRERRYGA</sequence>
<feature type="binding site" evidence="5">
    <location>
        <position position="65"/>
    </location>
    <ligand>
        <name>Mg(2+)</name>
        <dbReference type="ChEBI" id="CHEBI:18420"/>
    </ligand>
</feature>
<evidence type="ECO:0000256" key="5">
    <source>
        <dbReference type="HAMAP-Rule" id="MF_01139"/>
    </source>
</evidence>
<dbReference type="OrthoDB" id="4191603at2"/>
<dbReference type="SUPFAM" id="SSF64005">
    <property type="entry name" value="Undecaprenyl diphosphate synthase"/>
    <property type="match status" value="1"/>
</dbReference>
<dbReference type="GO" id="GO:0016094">
    <property type="term" value="P:polyprenol biosynthetic process"/>
    <property type="evidence" value="ECO:0007669"/>
    <property type="project" value="TreeGrafter"/>
</dbReference>
<feature type="binding site" evidence="5">
    <location>
        <position position="233"/>
    </location>
    <ligand>
        <name>substrate</name>
    </ligand>
</feature>
<proteinExistence type="inferred from homology"/>
<dbReference type="FunFam" id="3.40.1180.10:FF:000003">
    <property type="entry name" value="Isoprenyl transferase 2"/>
    <property type="match status" value="1"/>
</dbReference>
<dbReference type="NCBIfam" id="TIGR00055">
    <property type="entry name" value="uppS"/>
    <property type="match status" value="1"/>
</dbReference>
<evidence type="ECO:0000256" key="6">
    <source>
        <dbReference type="SAM" id="MobiDB-lite"/>
    </source>
</evidence>
<name>A0A2U2RPQ6_9MICO</name>
<keyword evidence="2 5" id="KW-0479">Metal-binding</keyword>
<feature type="binding site" evidence="5">
    <location>
        <begin position="239"/>
        <end position="241"/>
    </location>
    <ligand>
        <name>substrate</name>
    </ligand>
</feature>
<dbReference type="InterPro" id="IPR001441">
    <property type="entry name" value="UPP_synth-like"/>
</dbReference>
<evidence type="ECO:0000256" key="2">
    <source>
        <dbReference type="ARBA" id="ARBA00022723"/>
    </source>
</evidence>
<evidence type="ECO:0000256" key="3">
    <source>
        <dbReference type="ARBA" id="ARBA00022842"/>
    </source>
</evidence>
<dbReference type="GO" id="GO:0045547">
    <property type="term" value="F:ditrans,polycis-polyprenyl diphosphate synthase [(2E,6E)-farnesyl diphosphate specific] activity"/>
    <property type="evidence" value="ECO:0007669"/>
    <property type="project" value="TreeGrafter"/>
</dbReference>
<dbReference type="NCBIfam" id="NF011403">
    <property type="entry name" value="PRK14828.1"/>
    <property type="match status" value="1"/>
</dbReference>
<dbReference type="GO" id="GO:0000287">
    <property type="term" value="F:magnesium ion binding"/>
    <property type="evidence" value="ECO:0007669"/>
    <property type="project" value="UniProtKB-UniRule"/>
</dbReference>
<comment type="similarity">
    <text evidence="4">Belongs to the UPP synthase family. Z-FPP synthase subfamily.</text>
</comment>
<dbReference type="CDD" id="cd00475">
    <property type="entry name" value="Cis_IPPS"/>
    <property type="match status" value="1"/>
</dbReference>
<accession>A0A2U2RPQ6</accession>